<dbReference type="AlphaFoldDB" id="A0A3L7AN51"/>
<comment type="caution">
    <text evidence="1">The sequence shown here is derived from an EMBL/GenBank/DDBJ whole genome shotgun (WGS) entry which is preliminary data.</text>
</comment>
<keyword evidence="3" id="KW-1185">Reference proteome</keyword>
<dbReference type="EMBL" id="RCUY01000011">
    <property type="protein sequence ID" value="RLP80898.1"/>
    <property type="molecule type" value="Genomic_DNA"/>
</dbReference>
<proteinExistence type="predicted"/>
<evidence type="ECO:0008006" key="4">
    <source>
        <dbReference type="Google" id="ProtNLM"/>
    </source>
</evidence>
<organism evidence="1 3">
    <name type="scientific">Mycetocola lacteus</name>
    <dbReference type="NCBI Taxonomy" id="76637"/>
    <lineage>
        <taxon>Bacteria</taxon>
        <taxon>Bacillati</taxon>
        <taxon>Actinomycetota</taxon>
        <taxon>Actinomycetes</taxon>
        <taxon>Micrococcales</taxon>
        <taxon>Microbacteriaceae</taxon>
        <taxon>Mycetocola</taxon>
    </lineage>
</organism>
<sequence length="118" mass="13146">MTLSATLENATDLPAVITEFVASAVLPDPTPLLALVTEDARITDHNDEYVGDGELLRWAHQFTERRVSAQHFGVERDAHGITLLYRINTDSPEGPTVRRFRFTLNAARDRVANLTVTD</sequence>
<name>A0A3L7AN51_9MICO</name>
<dbReference type="Proteomes" id="UP000269438">
    <property type="component" value="Unassembled WGS sequence"/>
</dbReference>
<dbReference type="OrthoDB" id="5118708at2"/>
<dbReference type="Gene3D" id="3.10.450.50">
    <property type="match status" value="1"/>
</dbReference>
<evidence type="ECO:0000313" key="3">
    <source>
        <dbReference type="Proteomes" id="UP000269438"/>
    </source>
</evidence>
<dbReference type="EMBL" id="RCUY01000001">
    <property type="protein sequence ID" value="RLP84683.1"/>
    <property type="molecule type" value="Genomic_DNA"/>
</dbReference>
<accession>A0A3L7AN51</accession>
<reference evidence="1 3" key="1">
    <citation type="submission" date="2018-10" db="EMBL/GenBank/DDBJ databases">
        <authorList>
            <person name="Li J."/>
        </authorList>
    </citation>
    <scope>NUCLEOTIDE SEQUENCE [LARGE SCALE GENOMIC DNA]</scope>
    <source>
        <strain evidence="1 3">JCM 11654</strain>
    </source>
</reference>
<protein>
    <recommendedName>
        <fullName evidence="4">Nuclear transport factor 2 family protein</fullName>
    </recommendedName>
</protein>
<evidence type="ECO:0000313" key="2">
    <source>
        <dbReference type="EMBL" id="RLP84683.1"/>
    </source>
</evidence>
<gene>
    <name evidence="2" type="ORF">D9V34_01405</name>
    <name evidence="1" type="ORF">D9V34_13700</name>
</gene>
<evidence type="ECO:0000313" key="1">
    <source>
        <dbReference type="EMBL" id="RLP80898.1"/>
    </source>
</evidence>
<dbReference type="RefSeq" id="WP_147441586.1">
    <property type="nucleotide sequence ID" value="NZ_RCUY01000001.1"/>
</dbReference>